<evidence type="ECO:0000256" key="8">
    <source>
        <dbReference type="ARBA" id="ARBA00022989"/>
    </source>
</evidence>
<feature type="transmembrane region" description="Helical" evidence="11">
    <location>
        <begin position="415"/>
        <end position="440"/>
    </location>
</feature>
<dbReference type="PROSITE" id="PS50850">
    <property type="entry name" value="MFS"/>
    <property type="match status" value="1"/>
</dbReference>
<evidence type="ECO:0000256" key="7">
    <source>
        <dbReference type="ARBA" id="ARBA00022729"/>
    </source>
</evidence>
<feature type="transmembrane region" description="Helical" evidence="11">
    <location>
        <begin position="511"/>
        <end position="532"/>
    </location>
</feature>
<dbReference type="Gene3D" id="1.20.1720.10">
    <property type="entry name" value="Multidrug resistance protein D"/>
    <property type="match status" value="1"/>
</dbReference>
<dbReference type="SMART" id="SM00075">
    <property type="entry name" value="HYDRO"/>
    <property type="match status" value="1"/>
</dbReference>
<accession>A0A2G8SHC4</accession>
<dbReference type="PANTHER" id="PTHR23502:SF64">
    <property type="entry name" value="TRANSPORTER, PUTATIVE (AFU_ORTHOLOGUE AFUA_3G11760)-RELATED"/>
    <property type="match status" value="1"/>
</dbReference>
<keyword evidence="5" id="KW-0964">Secreted</keyword>
<dbReference type="SUPFAM" id="SSF103473">
    <property type="entry name" value="MFS general substrate transporter"/>
    <property type="match status" value="1"/>
</dbReference>
<dbReference type="PROSITE" id="PS00956">
    <property type="entry name" value="HYDROPHOBIN"/>
    <property type="match status" value="1"/>
</dbReference>
<evidence type="ECO:0000256" key="4">
    <source>
        <dbReference type="ARBA" id="ARBA00022512"/>
    </source>
</evidence>
<keyword evidence="8 11" id="KW-1133">Transmembrane helix</keyword>
<evidence type="ECO:0000256" key="3">
    <source>
        <dbReference type="ARBA" id="ARBA00010446"/>
    </source>
</evidence>
<feature type="transmembrane region" description="Helical" evidence="11">
    <location>
        <begin position="222"/>
        <end position="247"/>
    </location>
</feature>
<comment type="caution">
    <text evidence="14">The sequence shown here is derived from an EMBL/GenBank/DDBJ whole genome shotgun (WGS) entry which is preliminary data.</text>
</comment>
<feature type="transmembrane region" description="Helical" evidence="11">
    <location>
        <begin position="197"/>
        <end position="216"/>
    </location>
</feature>
<evidence type="ECO:0000256" key="6">
    <source>
        <dbReference type="ARBA" id="ARBA00022692"/>
    </source>
</evidence>
<dbReference type="InterPro" id="IPR001338">
    <property type="entry name" value="Class_I_Hydrophobin"/>
</dbReference>
<dbReference type="Pfam" id="PF07690">
    <property type="entry name" value="MFS_1"/>
    <property type="match status" value="1"/>
</dbReference>
<name>A0A2G8SHC4_9APHY</name>
<feature type="transmembrane region" description="Helical" evidence="11">
    <location>
        <begin position="285"/>
        <end position="305"/>
    </location>
</feature>
<dbReference type="GO" id="GO:0005886">
    <property type="term" value="C:plasma membrane"/>
    <property type="evidence" value="ECO:0007669"/>
    <property type="project" value="TreeGrafter"/>
</dbReference>
<dbReference type="Pfam" id="PF01185">
    <property type="entry name" value="Hydrophobin"/>
    <property type="match status" value="1"/>
</dbReference>
<comment type="subcellular location">
    <subcellularLocation>
        <location evidence="1">Membrane</location>
        <topology evidence="1">Multi-pass membrane protein</topology>
    </subcellularLocation>
    <subcellularLocation>
        <location evidence="2">Secreted</location>
        <location evidence="2">Cell wall</location>
    </subcellularLocation>
</comment>
<dbReference type="InterPro" id="IPR036259">
    <property type="entry name" value="MFS_trans_sf"/>
</dbReference>
<feature type="signal peptide" evidence="12">
    <location>
        <begin position="1"/>
        <end position="19"/>
    </location>
</feature>
<keyword evidence="4" id="KW-0134">Cell wall</keyword>
<dbReference type="AlphaFoldDB" id="A0A2G8SHC4"/>
<dbReference type="GO" id="GO:0009277">
    <property type="term" value="C:fungal-type cell wall"/>
    <property type="evidence" value="ECO:0007669"/>
    <property type="project" value="InterPro"/>
</dbReference>
<evidence type="ECO:0000256" key="10">
    <source>
        <dbReference type="ARBA" id="ARBA00023157"/>
    </source>
</evidence>
<proteinExistence type="inferred from homology"/>
<dbReference type="InterPro" id="IPR019778">
    <property type="entry name" value="Class_I_Hydrophobin_CS"/>
</dbReference>
<keyword evidence="10" id="KW-1015">Disulfide bond</keyword>
<evidence type="ECO:0000256" key="2">
    <source>
        <dbReference type="ARBA" id="ARBA00004191"/>
    </source>
</evidence>
<dbReference type="CDD" id="cd23507">
    <property type="entry name" value="hydrophobin_I"/>
    <property type="match status" value="1"/>
</dbReference>
<feature type="transmembrane region" description="Helical" evidence="11">
    <location>
        <begin position="254"/>
        <end position="273"/>
    </location>
</feature>
<keyword evidence="6 11" id="KW-0812">Transmembrane</keyword>
<dbReference type="STRING" id="1077348.A0A2G8SHC4"/>
<feature type="transmembrane region" description="Helical" evidence="11">
    <location>
        <begin position="484"/>
        <end position="505"/>
    </location>
</feature>
<feature type="transmembrane region" description="Helical" evidence="11">
    <location>
        <begin position="446"/>
        <end position="472"/>
    </location>
</feature>
<evidence type="ECO:0000256" key="5">
    <source>
        <dbReference type="ARBA" id="ARBA00022525"/>
    </source>
</evidence>
<dbReference type="EMBL" id="AYKW01000008">
    <property type="protein sequence ID" value="PIL33166.1"/>
    <property type="molecule type" value="Genomic_DNA"/>
</dbReference>
<evidence type="ECO:0000313" key="14">
    <source>
        <dbReference type="EMBL" id="PIL33166.1"/>
    </source>
</evidence>
<sequence>MFSRIVAVSTLAFAVLAAAADSCNTGSMQCCNQVEDSKSASGSALLTALGINLQDVTGQIGLGCSPLSVVGVGAGNSCTASPVCCQNNNVERRNMASTEETPLLATHLSDQEISKHELLYQRFSPSQKRTIVGLISYAAVIPFLASGSFIPSIPEISKDLGTSGSVISFAVSLSLAATALGGLIWATYSSAYGRRFVFLRSLPCLCLGSIGVAISHSVPTLMFWRVVQAFGASSGMSIGAGVIGDIYRLEERGYAMGIFVGASMVGPAIAPLFGGLATHYASWRYAQWFLAVMGVSAFVPVALWLPETLDPDQLNKTKGGVNPLASLTLLRSPNVLLPSIAGATGLICDFVMMVPVSYTIGKAYNISNEAIIGSFFIPLGIGNILGSPLAGYLSDRAVVLRRARRGGVWVPEDRLHATLWGAAVLVPVSVVAEGLTIRYVPGVTGIILVVFWLFVNGIGLLVVLTPSASYFVDILHDRSAESMAASSSFRALVAAFATAGMLPLINAVGVVATNALFALVGWLGFASIVLTIRYGDRMRAWADIGYTTSTDRC</sequence>
<protein>
    <submittedName>
        <fullName evidence="14">MFS general substrate transporter</fullName>
    </submittedName>
</protein>
<feature type="transmembrane region" description="Helical" evidence="11">
    <location>
        <begin position="370"/>
        <end position="394"/>
    </location>
</feature>
<dbReference type="InterPro" id="IPR020846">
    <property type="entry name" value="MFS_dom"/>
</dbReference>
<reference evidence="14 15" key="1">
    <citation type="journal article" date="2015" name="Sci. Rep.">
        <title>Chromosome-level genome map provides insights into diverse defense mechanisms in the medicinal fungus Ganoderma sinense.</title>
        <authorList>
            <person name="Zhu Y."/>
            <person name="Xu J."/>
            <person name="Sun C."/>
            <person name="Zhou S."/>
            <person name="Xu H."/>
            <person name="Nelson D.R."/>
            <person name="Qian J."/>
            <person name="Song J."/>
            <person name="Luo H."/>
            <person name="Xiang L."/>
            <person name="Li Y."/>
            <person name="Xu Z."/>
            <person name="Ji A."/>
            <person name="Wang L."/>
            <person name="Lu S."/>
            <person name="Hayward A."/>
            <person name="Sun W."/>
            <person name="Li X."/>
            <person name="Schwartz D.C."/>
            <person name="Wang Y."/>
            <person name="Chen S."/>
        </authorList>
    </citation>
    <scope>NUCLEOTIDE SEQUENCE [LARGE SCALE GENOMIC DNA]</scope>
    <source>
        <strain evidence="14 15">ZZ0214-1</strain>
    </source>
</reference>
<gene>
    <name evidence="14" type="ORF">GSI_04616</name>
</gene>
<dbReference type="GO" id="GO:0005199">
    <property type="term" value="F:structural constituent of cell wall"/>
    <property type="evidence" value="ECO:0007669"/>
    <property type="project" value="InterPro"/>
</dbReference>
<evidence type="ECO:0000259" key="13">
    <source>
        <dbReference type="PROSITE" id="PS50850"/>
    </source>
</evidence>
<dbReference type="Proteomes" id="UP000230002">
    <property type="component" value="Unassembled WGS sequence"/>
</dbReference>
<organism evidence="14 15">
    <name type="scientific">Ganoderma sinense ZZ0214-1</name>
    <dbReference type="NCBI Taxonomy" id="1077348"/>
    <lineage>
        <taxon>Eukaryota</taxon>
        <taxon>Fungi</taxon>
        <taxon>Dikarya</taxon>
        <taxon>Basidiomycota</taxon>
        <taxon>Agaricomycotina</taxon>
        <taxon>Agaricomycetes</taxon>
        <taxon>Polyporales</taxon>
        <taxon>Polyporaceae</taxon>
        <taxon>Ganoderma</taxon>
    </lineage>
</organism>
<feature type="domain" description="Major facilitator superfamily (MFS) profile" evidence="13">
    <location>
        <begin position="131"/>
        <end position="539"/>
    </location>
</feature>
<evidence type="ECO:0000313" key="15">
    <source>
        <dbReference type="Proteomes" id="UP000230002"/>
    </source>
</evidence>
<keyword evidence="15" id="KW-1185">Reference proteome</keyword>
<dbReference type="InterPro" id="IPR011701">
    <property type="entry name" value="MFS"/>
</dbReference>
<dbReference type="GO" id="GO:0022857">
    <property type="term" value="F:transmembrane transporter activity"/>
    <property type="evidence" value="ECO:0007669"/>
    <property type="project" value="InterPro"/>
</dbReference>
<evidence type="ECO:0000256" key="9">
    <source>
        <dbReference type="ARBA" id="ARBA00023136"/>
    </source>
</evidence>
<dbReference type="PANTHER" id="PTHR23502">
    <property type="entry name" value="MAJOR FACILITATOR SUPERFAMILY"/>
    <property type="match status" value="1"/>
</dbReference>
<keyword evidence="9 11" id="KW-0472">Membrane</keyword>
<feature type="chain" id="PRO_5013903337" evidence="12">
    <location>
        <begin position="20"/>
        <end position="553"/>
    </location>
</feature>
<dbReference type="OrthoDB" id="3066029at2759"/>
<evidence type="ECO:0000256" key="1">
    <source>
        <dbReference type="ARBA" id="ARBA00004141"/>
    </source>
</evidence>
<comment type="similarity">
    <text evidence="3">Belongs to the fungal hydrophobin family.</text>
</comment>
<feature type="transmembrane region" description="Helical" evidence="11">
    <location>
        <begin position="166"/>
        <end position="185"/>
    </location>
</feature>
<keyword evidence="7 12" id="KW-0732">Signal</keyword>
<evidence type="ECO:0000256" key="12">
    <source>
        <dbReference type="SAM" id="SignalP"/>
    </source>
</evidence>
<evidence type="ECO:0000256" key="11">
    <source>
        <dbReference type="SAM" id="Phobius"/>
    </source>
</evidence>
<feature type="transmembrane region" description="Helical" evidence="11">
    <location>
        <begin position="335"/>
        <end position="358"/>
    </location>
</feature>